<keyword evidence="2" id="KW-0238">DNA-binding</keyword>
<evidence type="ECO:0000313" key="6">
    <source>
        <dbReference type="Proteomes" id="UP001501747"/>
    </source>
</evidence>
<sequence>MLPPHTSVFGVRFAPGAASTVLGLPAAELTDTVVDVAEIWGQSSTVDGDPQQMVLHRLRSAERADPVAAGIVRLLWAERSSLPLSERHFRRRCQATTGLAPKALQRVLRFQVFLAEVQSALARGRRPGGLAALAAASGYADQAHLTRECARLTGITPREFLRETERQCGCGHEHEASFSPLLEMADFIKRRHPGDA</sequence>
<dbReference type="InterPro" id="IPR050204">
    <property type="entry name" value="AraC_XylS_family_regulators"/>
</dbReference>
<feature type="domain" description="HTH araC/xylS-type" evidence="4">
    <location>
        <begin position="84"/>
        <end position="163"/>
    </location>
</feature>
<keyword evidence="3" id="KW-0804">Transcription</keyword>
<accession>A0ABP7QR21</accession>
<dbReference type="Proteomes" id="UP001501747">
    <property type="component" value="Unassembled WGS sequence"/>
</dbReference>
<dbReference type="EMBL" id="BAABAL010000003">
    <property type="protein sequence ID" value="GAA3986752.1"/>
    <property type="molecule type" value="Genomic_DNA"/>
</dbReference>
<dbReference type="InterPro" id="IPR046532">
    <property type="entry name" value="DUF6597"/>
</dbReference>
<evidence type="ECO:0000256" key="1">
    <source>
        <dbReference type="ARBA" id="ARBA00023015"/>
    </source>
</evidence>
<gene>
    <name evidence="5" type="ORF">GCM10022247_01350</name>
</gene>
<dbReference type="Pfam" id="PF20240">
    <property type="entry name" value="DUF6597"/>
    <property type="match status" value="1"/>
</dbReference>
<evidence type="ECO:0000259" key="4">
    <source>
        <dbReference type="PROSITE" id="PS01124"/>
    </source>
</evidence>
<protein>
    <recommendedName>
        <fullName evidence="4">HTH araC/xylS-type domain-containing protein</fullName>
    </recommendedName>
</protein>
<keyword evidence="6" id="KW-1185">Reference proteome</keyword>
<evidence type="ECO:0000256" key="2">
    <source>
        <dbReference type="ARBA" id="ARBA00023125"/>
    </source>
</evidence>
<dbReference type="Gene3D" id="1.10.10.60">
    <property type="entry name" value="Homeodomain-like"/>
    <property type="match status" value="1"/>
</dbReference>
<organism evidence="5 6">
    <name type="scientific">Allokutzneria multivorans</name>
    <dbReference type="NCBI Taxonomy" id="1142134"/>
    <lineage>
        <taxon>Bacteria</taxon>
        <taxon>Bacillati</taxon>
        <taxon>Actinomycetota</taxon>
        <taxon>Actinomycetes</taxon>
        <taxon>Pseudonocardiales</taxon>
        <taxon>Pseudonocardiaceae</taxon>
        <taxon>Allokutzneria</taxon>
    </lineage>
</organism>
<dbReference type="PROSITE" id="PS01124">
    <property type="entry name" value="HTH_ARAC_FAMILY_2"/>
    <property type="match status" value="1"/>
</dbReference>
<dbReference type="PANTHER" id="PTHR46796:SF15">
    <property type="entry name" value="BLL1074 PROTEIN"/>
    <property type="match status" value="1"/>
</dbReference>
<evidence type="ECO:0000313" key="5">
    <source>
        <dbReference type="EMBL" id="GAA3986752.1"/>
    </source>
</evidence>
<dbReference type="InterPro" id="IPR018060">
    <property type="entry name" value="HTH_AraC"/>
</dbReference>
<reference evidence="6" key="1">
    <citation type="journal article" date="2019" name="Int. J. Syst. Evol. Microbiol.">
        <title>The Global Catalogue of Microorganisms (GCM) 10K type strain sequencing project: providing services to taxonomists for standard genome sequencing and annotation.</title>
        <authorList>
            <consortium name="The Broad Institute Genomics Platform"/>
            <consortium name="The Broad Institute Genome Sequencing Center for Infectious Disease"/>
            <person name="Wu L."/>
            <person name="Ma J."/>
        </authorList>
    </citation>
    <scope>NUCLEOTIDE SEQUENCE [LARGE SCALE GENOMIC DNA]</scope>
    <source>
        <strain evidence="6">JCM 17342</strain>
    </source>
</reference>
<evidence type="ECO:0000256" key="3">
    <source>
        <dbReference type="ARBA" id="ARBA00023163"/>
    </source>
</evidence>
<dbReference type="SMART" id="SM00342">
    <property type="entry name" value="HTH_ARAC"/>
    <property type="match status" value="1"/>
</dbReference>
<dbReference type="Pfam" id="PF12833">
    <property type="entry name" value="HTH_18"/>
    <property type="match status" value="1"/>
</dbReference>
<keyword evidence="1" id="KW-0805">Transcription regulation</keyword>
<name>A0ABP7QR21_9PSEU</name>
<proteinExistence type="predicted"/>
<comment type="caution">
    <text evidence="5">The sequence shown here is derived from an EMBL/GenBank/DDBJ whole genome shotgun (WGS) entry which is preliminary data.</text>
</comment>
<dbReference type="PANTHER" id="PTHR46796">
    <property type="entry name" value="HTH-TYPE TRANSCRIPTIONAL ACTIVATOR RHAS-RELATED"/>
    <property type="match status" value="1"/>
</dbReference>